<accession>A0ABP6XMH4</accession>
<gene>
    <name evidence="1" type="ORF">GCM10022419_057520</name>
</gene>
<name>A0ABP6XMH4_9ACTN</name>
<dbReference type="Proteomes" id="UP001500630">
    <property type="component" value="Unassembled WGS sequence"/>
</dbReference>
<keyword evidence="2" id="KW-1185">Reference proteome</keyword>
<dbReference type="EMBL" id="BAABDQ010000013">
    <property type="protein sequence ID" value="GAA3569181.1"/>
    <property type="molecule type" value="Genomic_DNA"/>
</dbReference>
<evidence type="ECO:0000313" key="2">
    <source>
        <dbReference type="Proteomes" id="UP001500630"/>
    </source>
</evidence>
<proteinExistence type="predicted"/>
<comment type="caution">
    <text evidence="1">The sequence shown here is derived from an EMBL/GenBank/DDBJ whole genome shotgun (WGS) entry which is preliminary data.</text>
</comment>
<evidence type="ECO:0000313" key="1">
    <source>
        <dbReference type="EMBL" id="GAA3569181.1"/>
    </source>
</evidence>
<organism evidence="1 2">
    <name type="scientific">Nonomuraea rosea</name>
    <dbReference type="NCBI Taxonomy" id="638574"/>
    <lineage>
        <taxon>Bacteria</taxon>
        <taxon>Bacillati</taxon>
        <taxon>Actinomycetota</taxon>
        <taxon>Actinomycetes</taxon>
        <taxon>Streptosporangiales</taxon>
        <taxon>Streptosporangiaceae</taxon>
        <taxon>Nonomuraea</taxon>
    </lineage>
</organism>
<dbReference type="RefSeq" id="WP_345566499.1">
    <property type="nucleotide sequence ID" value="NZ_BAABDQ010000013.1"/>
</dbReference>
<reference evidence="2" key="1">
    <citation type="journal article" date="2019" name="Int. J. Syst. Evol. Microbiol.">
        <title>The Global Catalogue of Microorganisms (GCM) 10K type strain sequencing project: providing services to taxonomists for standard genome sequencing and annotation.</title>
        <authorList>
            <consortium name="The Broad Institute Genomics Platform"/>
            <consortium name="The Broad Institute Genome Sequencing Center for Infectious Disease"/>
            <person name="Wu L."/>
            <person name="Ma J."/>
        </authorList>
    </citation>
    <scope>NUCLEOTIDE SEQUENCE [LARGE SCALE GENOMIC DNA]</scope>
    <source>
        <strain evidence="2">JCM 17326</strain>
    </source>
</reference>
<sequence>MTPGSRAQLGPLAVLLLALLIVAFGALAFFSLEAEPVAEAGEAAMVPIGPRPNALGTVPWTQGVDPLLPHTLVVGVDIEPGTYTTRGAAPDGNPNMQCTWARLRGLSGAASDVIETSAAWRGLSVTILPTDKGFVTGGCAEWVRTS</sequence>
<protein>
    <submittedName>
        <fullName evidence="1">Uncharacterized protein</fullName>
    </submittedName>
</protein>